<dbReference type="PANTHER" id="PTHR43861:SF1">
    <property type="entry name" value="TRANS-ACONITATE 2-METHYLTRANSFERASE"/>
    <property type="match status" value="1"/>
</dbReference>
<proteinExistence type="predicted"/>
<dbReference type="Gene3D" id="3.40.50.150">
    <property type="entry name" value="Vaccinia Virus protein VP39"/>
    <property type="match status" value="1"/>
</dbReference>
<dbReference type="Proteomes" id="UP001601422">
    <property type="component" value="Unassembled WGS sequence"/>
</dbReference>
<keyword evidence="1 4" id="KW-0489">Methyltransferase</keyword>
<keyword evidence="5" id="KW-1185">Reference proteome</keyword>
<evidence type="ECO:0000313" key="5">
    <source>
        <dbReference type="Proteomes" id="UP001601422"/>
    </source>
</evidence>
<protein>
    <submittedName>
        <fullName evidence="4">Class I SAM-dependent methyltransferase</fullName>
        <ecNumber evidence="4">2.1.1.-</ecNumber>
    </submittedName>
</protein>
<keyword evidence="2 4" id="KW-0808">Transferase</keyword>
<name>A0ABW6N0U2_9ACTN</name>
<accession>A0ABW6N0U2</accession>
<reference evidence="4 5" key="1">
    <citation type="submission" date="2024-10" db="EMBL/GenBank/DDBJ databases">
        <title>The Natural Products Discovery Center: Release of the First 8490 Sequenced Strains for Exploring Actinobacteria Biosynthetic Diversity.</title>
        <authorList>
            <person name="Kalkreuter E."/>
            <person name="Kautsar S.A."/>
            <person name="Yang D."/>
            <person name="Bader C.D."/>
            <person name="Teijaro C.N."/>
            <person name="Fluegel L."/>
            <person name="Davis C.M."/>
            <person name="Simpson J.R."/>
            <person name="Lauterbach L."/>
            <person name="Steele A.D."/>
            <person name="Gui C."/>
            <person name="Meng S."/>
            <person name="Li G."/>
            <person name="Viehrig K."/>
            <person name="Ye F."/>
            <person name="Su P."/>
            <person name="Kiefer A.F."/>
            <person name="Nichols A."/>
            <person name="Cepeda A.J."/>
            <person name="Yan W."/>
            <person name="Fan B."/>
            <person name="Jiang Y."/>
            <person name="Adhikari A."/>
            <person name="Zheng C.-J."/>
            <person name="Schuster L."/>
            <person name="Cowan T.M."/>
            <person name="Smanski M.J."/>
            <person name="Chevrette M.G."/>
            <person name="De Carvalho L.P.S."/>
            <person name="Shen B."/>
        </authorList>
    </citation>
    <scope>NUCLEOTIDE SEQUENCE [LARGE SCALE GENOMIC DNA]</scope>
    <source>
        <strain evidence="4 5">NPDC005497</strain>
    </source>
</reference>
<dbReference type="GO" id="GO:0032259">
    <property type="term" value="P:methylation"/>
    <property type="evidence" value="ECO:0007669"/>
    <property type="project" value="UniProtKB-KW"/>
</dbReference>
<evidence type="ECO:0000256" key="2">
    <source>
        <dbReference type="ARBA" id="ARBA00022679"/>
    </source>
</evidence>
<organism evidence="4 5">
    <name type="scientific">Streptomyces tibetensis</name>
    <dbReference type="NCBI Taxonomy" id="2382123"/>
    <lineage>
        <taxon>Bacteria</taxon>
        <taxon>Bacillati</taxon>
        <taxon>Actinomycetota</taxon>
        <taxon>Actinomycetes</taxon>
        <taxon>Kitasatosporales</taxon>
        <taxon>Streptomycetaceae</taxon>
        <taxon>Streptomyces</taxon>
    </lineage>
</organism>
<dbReference type="GO" id="GO:0008168">
    <property type="term" value="F:methyltransferase activity"/>
    <property type="evidence" value="ECO:0007669"/>
    <property type="project" value="UniProtKB-KW"/>
</dbReference>
<dbReference type="SUPFAM" id="SSF53335">
    <property type="entry name" value="S-adenosyl-L-methionine-dependent methyltransferases"/>
    <property type="match status" value="1"/>
</dbReference>
<feature type="domain" description="Methyltransferase" evidence="3">
    <location>
        <begin position="51"/>
        <end position="146"/>
    </location>
</feature>
<dbReference type="InterPro" id="IPR029063">
    <property type="entry name" value="SAM-dependent_MTases_sf"/>
</dbReference>
<evidence type="ECO:0000259" key="3">
    <source>
        <dbReference type="Pfam" id="PF13649"/>
    </source>
</evidence>
<dbReference type="CDD" id="cd02440">
    <property type="entry name" value="AdoMet_MTases"/>
    <property type="match status" value="1"/>
</dbReference>
<gene>
    <name evidence="4" type="ORF">ACFYQT_21860</name>
</gene>
<dbReference type="RefSeq" id="WP_361880745.1">
    <property type="nucleotide sequence ID" value="NZ_JBEXVS010000055.1"/>
</dbReference>
<dbReference type="PANTHER" id="PTHR43861">
    <property type="entry name" value="TRANS-ACONITATE 2-METHYLTRANSFERASE-RELATED"/>
    <property type="match status" value="1"/>
</dbReference>
<evidence type="ECO:0000256" key="1">
    <source>
        <dbReference type="ARBA" id="ARBA00022603"/>
    </source>
</evidence>
<comment type="caution">
    <text evidence="4">The sequence shown here is derived from an EMBL/GenBank/DDBJ whole genome shotgun (WGS) entry which is preliminary data.</text>
</comment>
<dbReference type="EC" id="2.1.1.-" evidence="4"/>
<dbReference type="EMBL" id="JBIAJP010000006">
    <property type="protein sequence ID" value="MFF0006072.1"/>
    <property type="molecule type" value="Genomic_DNA"/>
</dbReference>
<sequence length="288" mass="30683">MPDIVNTEQAQAWNGPEGTHWARNQDRWNAVNEGFNVPLLDGAGIAEDHRILDLGCGSGQTTRMAALRAPQGRALGLDLSGPMLAEARACAEREGITNASFTQGDAQVHPFEPGAFDAAISRYGVMFFADPVVALGNVGRSLRPGGRLAFVCPADATLNDWVMAMAALRDFLPVGDFGQPGLPGMFSLAAPDRIRDVLTAAGFTGITINQAQAYGAWGHGAEDAAEFLLGTGPGRHLIEQADATARALARRTLTDHLRDHETTDGTVRLRSTSWLVTADRPVDSSDRP</sequence>
<dbReference type="InterPro" id="IPR041698">
    <property type="entry name" value="Methyltransf_25"/>
</dbReference>
<dbReference type="Pfam" id="PF13649">
    <property type="entry name" value="Methyltransf_25"/>
    <property type="match status" value="1"/>
</dbReference>
<evidence type="ECO:0000313" key="4">
    <source>
        <dbReference type="EMBL" id="MFF0006072.1"/>
    </source>
</evidence>